<name>A0A543HWH3_9MICO</name>
<evidence type="ECO:0000256" key="11">
    <source>
        <dbReference type="ARBA" id="ARBA00023049"/>
    </source>
</evidence>
<dbReference type="Gene3D" id="1.10.390.10">
    <property type="entry name" value="Neutral Protease Domain 2"/>
    <property type="match status" value="1"/>
</dbReference>
<dbReference type="SUPFAM" id="SSF55486">
    <property type="entry name" value="Metalloproteases ('zincins'), catalytic domain"/>
    <property type="match status" value="1"/>
</dbReference>
<dbReference type="GO" id="GO:0008270">
    <property type="term" value="F:zinc ion binding"/>
    <property type="evidence" value="ECO:0007669"/>
    <property type="project" value="InterPro"/>
</dbReference>
<keyword evidence="7" id="KW-0645">Protease</keyword>
<evidence type="ECO:0000256" key="7">
    <source>
        <dbReference type="ARBA" id="ARBA00022670"/>
    </source>
</evidence>
<feature type="binding site" evidence="15">
    <location>
        <position position="287"/>
    </location>
    <ligand>
        <name>Zn(2+)</name>
        <dbReference type="ChEBI" id="CHEBI:29105"/>
        <note>catalytic</note>
    </ligand>
</feature>
<dbReference type="InterPro" id="IPR027268">
    <property type="entry name" value="Peptidase_M4/M1_CTD_sf"/>
</dbReference>
<dbReference type="Pfam" id="PF01433">
    <property type="entry name" value="Peptidase_M1"/>
    <property type="match status" value="1"/>
</dbReference>
<accession>A0A543HWH3</accession>
<evidence type="ECO:0000256" key="13">
    <source>
        <dbReference type="ARBA" id="ARBA00031533"/>
    </source>
</evidence>
<dbReference type="Gene3D" id="2.60.40.1730">
    <property type="entry name" value="tricorn interacting facor f3 domain"/>
    <property type="match status" value="1"/>
</dbReference>
<dbReference type="InterPro" id="IPR014782">
    <property type="entry name" value="Peptidase_M1_dom"/>
</dbReference>
<evidence type="ECO:0000256" key="5">
    <source>
        <dbReference type="ARBA" id="ARBA00015611"/>
    </source>
</evidence>
<evidence type="ECO:0000259" key="16">
    <source>
        <dbReference type="Pfam" id="PF01433"/>
    </source>
</evidence>
<comment type="cofactor">
    <cofactor evidence="15">
        <name>Zn(2+)</name>
        <dbReference type="ChEBI" id="CHEBI:29105"/>
    </cofactor>
    <text evidence="15">Binds 1 zinc ion per subunit.</text>
</comment>
<dbReference type="InterPro" id="IPR042097">
    <property type="entry name" value="Aminopeptidase_N-like_N_sf"/>
</dbReference>
<evidence type="ECO:0000256" key="8">
    <source>
        <dbReference type="ARBA" id="ARBA00022723"/>
    </source>
</evidence>
<comment type="caution">
    <text evidence="18">The sequence shown here is derived from an EMBL/GenBank/DDBJ whole genome shotgun (WGS) entry which is preliminary data.</text>
</comment>
<keyword evidence="6" id="KW-0963">Cytoplasm</keyword>
<dbReference type="GO" id="GO:0005737">
    <property type="term" value="C:cytoplasm"/>
    <property type="evidence" value="ECO:0007669"/>
    <property type="project" value="UniProtKB-SubCell"/>
</dbReference>
<keyword evidence="11" id="KW-0482">Metalloprotease</keyword>
<dbReference type="InterPro" id="IPR001930">
    <property type="entry name" value="Peptidase_M1"/>
</dbReference>
<organism evidence="18 19">
    <name type="scientific">Humibacillus xanthopallidus</name>
    <dbReference type="NCBI Taxonomy" id="412689"/>
    <lineage>
        <taxon>Bacteria</taxon>
        <taxon>Bacillati</taxon>
        <taxon>Actinomycetota</taxon>
        <taxon>Actinomycetes</taxon>
        <taxon>Micrococcales</taxon>
        <taxon>Intrasporangiaceae</taxon>
        <taxon>Humibacillus</taxon>
    </lineage>
</organism>
<evidence type="ECO:0000256" key="6">
    <source>
        <dbReference type="ARBA" id="ARBA00022490"/>
    </source>
</evidence>
<evidence type="ECO:0000313" key="19">
    <source>
        <dbReference type="Proteomes" id="UP000316747"/>
    </source>
</evidence>
<dbReference type="PRINTS" id="PR00756">
    <property type="entry name" value="ALADIPTASE"/>
</dbReference>
<evidence type="ECO:0000256" key="3">
    <source>
        <dbReference type="ARBA" id="ARBA00010136"/>
    </source>
</evidence>
<evidence type="ECO:0000256" key="2">
    <source>
        <dbReference type="ARBA" id="ARBA00004496"/>
    </source>
</evidence>
<comment type="catalytic activity">
    <reaction evidence="1">
        <text>Release of an N-terminal amino acid, Xaa-|-Yaa- from a peptide, amide or arylamide. Xaa is preferably Ala, but may be most amino acids including Pro (slow action). When a terminal hydrophobic residue is followed by a prolyl residue, the two may be released as an intact Xaa-Pro dipeptide.</text>
        <dbReference type="EC" id="3.4.11.2"/>
    </reaction>
</comment>
<evidence type="ECO:0000256" key="12">
    <source>
        <dbReference type="ARBA" id="ARBA00029811"/>
    </source>
</evidence>
<dbReference type="CDD" id="cd09603">
    <property type="entry name" value="M1_APN_like"/>
    <property type="match status" value="1"/>
</dbReference>
<evidence type="ECO:0000256" key="4">
    <source>
        <dbReference type="ARBA" id="ARBA00012564"/>
    </source>
</evidence>
<dbReference type="GO" id="GO:0008237">
    <property type="term" value="F:metallopeptidase activity"/>
    <property type="evidence" value="ECO:0007669"/>
    <property type="project" value="UniProtKB-KW"/>
</dbReference>
<dbReference type="AlphaFoldDB" id="A0A543HWH3"/>
<dbReference type="OrthoDB" id="100605at2"/>
<protein>
    <recommendedName>
        <fullName evidence="5">Aminopeptidase N</fullName>
        <ecNumber evidence="4">3.4.11.2</ecNumber>
    </recommendedName>
    <alternativeName>
        <fullName evidence="12">Alanine aminopeptidase</fullName>
    </alternativeName>
    <alternativeName>
        <fullName evidence="13">Lysyl aminopeptidase</fullName>
    </alternativeName>
</protein>
<feature type="domain" description="Peptidase M1 membrane alanine aminopeptidase" evidence="16">
    <location>
        <begin position="229"/>
        <end position="409"/>
    </location>
</feature>
<comment type="subcellular location">
    <subcellularLocation>
        <location evidence="2">Cytoplasm</location>
    </subcellularLocation>
</comment>
<evidence type="ECO:0000313" key="18">
    <source>
        <dbReference type="EMBL" id="TQM62646.1"/>
    </source>
</evidence>
<evidence type="ECO:0000256" key="14">
    <source>
        <dbReference type="PIRSR" id="PIRSR634015-1"/>
    </source>
</evidence>
<sequence length="438" mass="48408">MLVTSGDPYVPGRGDASYEVRHYDLDLDYKVSSNRLSGRARLDVVATQHLTQLRIDLVGLRVSKVSTGRLTTRWTQRGGHVTVTLPRPLDPGETTSVTLTYAGNPGPARSVWGEVGWEELDDGVLVASQPTGAPTWFPCNDHPRSKATYRIAIECDSPYTVCVTGTLTGRYVRGSRTRHVFDEAHPMATYLAAVHVGQYDRAVLAEGPVRQVVVAPPRLHRQVLGDLQLQPRMMDLFVDLFGRYPFADYTVVVTPDELEIPLEAQGMATFGPNWLSGRGAHQRLIAHELAHQWFGNSLTVTSWADIWLNEGFACYAEWLWSEASGGPAADVLATQHRTRLAGLAQDFVLADPGPDTMFDDRVYKRGALTLHALRLHLGDESFWALLRAWVADHEHGSVSTAEFVAHAATVDPSGDAERLLEGWLRQPALPALPRPARR</sequence>
<keyword evidence="18" id="KW-0031">Aminopeptidase</keyword>
<feature type="domain" description="Aminopeptidase N-like N-terminal" evidence="17">
    <location>
        <begin position="21"/>
        <end position="191"/>
    </location>
</feature>
<proteinExistence type="inferred from homology"/>
<reference evidence="18 19" key="1">
    <citation type="submission" date="2019-06" db="EMBL/GenBank/DDBJ databases">
        <title>Genome sequencing of plant associated microbes to promote plant fitness in Sorghum bicolor and Oryza sativa.</title>
        <authorList>
            <person name="Coleman-Derr D."/>
        </authorList>
    </citation>
    <scope>NUCLEOTIDE SEQUENCE [LARGE SCALE GENOMIC DNA]</scope>
    <source>
        <strain evidence="18 19">KV-663</strain>
    </source>
</reference>
<feature type="binding site" evidence="15">
    <location>
        <position position="310"/>
    </location>
    <ligand>
        <name>Zn(2+)</name>
        <dbReference type="ChEBI" id="CHEBI:29105"/>
        <note>catalytic</note>
    </ligand>
</feature>
<dbReference type="PANTHER" id="PTHR45726">
    <property type="entry name" value="LEUKOTRIENE A-4 HYDROLASE"/>
    <property type="match status" value="1"/>
</dbReference>
<feature type="binding site" evidence="15">
    <location>
        <position position="291"/>
    </location>
    <ligand>
        <name>Zn(2+)</name>
        <dbReference type="ChEBI" id="CHEBI:29105"/>
        <note>catalytic</note>
    </ligand>
</feature>
<keyword evidence="9" id="KW-0378">Hydrolase</keyword>
<dbReference type="RefSeq" id="WP_141844701.1">
    <property type="nucleotide sequence ID" value="NZ_VFPM01000002.1"/>
</dbReference>
<evidence type="ECO:0000256" key="9">
    <source>
        <dbReference type="ARBA" id="ARBA00022801"/>
    </source>
</evidence>
<dbReference type="GO" id="GO:0016285">
    <property type="term" value="F:alanyl aminopeptidase activity"/>
    <property type="evidence" value="ECO:0007669"/>
    <property type="project" value="UniProtKB-EC"/>
</dbReference>
<dbReference type="SUPFAM" id="SSF63737">
    <property type="entry name" value="Leukotriene A4 hydrolase N-terminal domain"/>
    <property type="match status" value="1"/>
</dbReference>
<dbReference type="Proteomes" id="UP000316747">
    <property type="component" value="Unassembled WGS sequence"/>
</dbReference>
<gene>
    <name evidence="18" type="ORF">FBY41_2683</name>
</gene>
<dbReference type="GO" id="GO:0006508">
    <property type="term" value="P:proteolysis"/>
    <property type="evidence" value="ECO:0007669"/>
    <property type="project" value="UniProtKB-KW"/>
</dbReference>
<dbReference type="Pfam" id="PF17900">
    <property type="entry name" value="Peptidase_M1_N"/>
    <property type="match status" value="1"/>
</dbReference>
<comment type="similarity">
    <text evidence="3">Belongs to the peptidase M1 family.</text>
</comment>
<dbReference type="EC" id="3.4.11.2" evidence="4"/>
<evidence type="ECO:0000256" key="10">
    <source>
        <dbReference type="ARBA" id="ARBA00022833"/>
    </source>
</evidence>
<evidence type="ECO:0000256" key="1">
    <source>
        <dbReference type="ARBA" id="ARBA00000098"/>
    </source>
</evidence>
<evidence type="ECO:0000256" key="15">
    <source>
        <dbReference type="PIRSR" id="PIRSR634015-3"/>
    </source>
</evidence>
<keyword evidence="10 15" id="KW-0862">Zinc</keyword>
<dbReference type="EMBL" id="VFPM01000002">
    <property type="protein sequence ID" value="TQM62646.1"/>
    <property type="molecule type" value="Genomic_DNA"/>
</dbReference>
<keyword evidence="8 15" id="KW-0479">Metal-binding</keyword>
<feature type="active site" description="Proton acceptor" evidence="14">
    <location>
        <position position="288"/>
    </location>
</feature>
<keyword evidence="19" id="KW-1185">Reference proteome</keyword>
<evidence type="ECO:0000259" key="17">
    <source>
        <dbReference type="Pfam" id="PF17900"/>
    </source>
</evidence>
<dbReference type="InterPro" id="IPR045357">
    <property type="entry name" value="Aminopeptidase_N-like_N"/>
</dbReference>
<feature type="active site" description="Proton donor" evidence="14">
    <location>
        <position position="363"/>
    </location>
</feature>
<dbReference type="PANTHER" id="PTHR45726:SF3">
    <property type="entry name" value="LEUKOTRIENE A-4 HYDROLASE"/>
    <property type="match status" value="1"/>
</dbReference>
<dbReference type="InterPro" id="IPR034015">
    <property type="entry name" value="M1_LTA4H"/>
</dbReference>